<proteinExistence type="predicted"/>
<protein>
    <submittedName>
        <fullName evidence="2">Uncharacterized protein</fullName>
    </submittedName>
</protein>
<accession>A0A0A8Y716</accession>
<organism evidence="2">
    <name type="scientific">Arundo donax</name>
    <name type="common">Giant reed</name>
    <name type="synonym">Donax arundinaceus</name>
    <dbReference type="NCBI Taxonomy" id="35708"/>
    <lineage>
        <taxon>Eukaryota</taxon>
        <taxon>Viridiplantae</taxon>
        <taxon>Streptophyta</taxon>
        <taxon>Embryophyta</taxon>
        <taxon>Tracheophyta</taxon>
        <taxon>Spermatophyta</taxon>
        <taxon>Magnoliopsida</taxon>
        <taxon>Liliopsida</taxon>
        <taxon>Poales</taxon>
        <taxon>Poaceae</taxon>
        <taxon>PACMAD clade</taxon>
        <taxon>Arundinoideae</taxon>
        <taxon>Arundineae</taxon>
        <taxon>Arundo</taxon>
    </lineage>
</organism>
<name>A0A0A8Y716_ARUDO</name>
<feature type="region of interest" description="Disordered" evidence="1">
    <location>
        <begin position="1"/>
        <end position="40"/>
    </location>
</feature>
<evidence type="ECO:0000256" key="1">
    <source>
        <dbReference type="SAM" id="MobiDB-lite"/>
    </source>
</evidence>
<dbReference type="AlphaFoldDB" id="A0A0A8Y716"/>
<reference evidence="2" key="2">
    <citation type="journal article" date="2015" name="Data Brief">
        <title>Shoot transcriptome of the giant reed, Arundo donax.</title>
        <authorList>
            <person name="Barrero R.A."/>
            <person name="Guerrero F.D."/>
            <person name="Moolhuijzen P."/>
            <person name="Goolsby J.A."/>
            <person name="Tidwell J."/>
            <person name="Bellgard S.E."/>
            <person name="Bellgard M.I."/>
        </authorList>
    </citation>
    <scope>NUCLEOTIDE SEQUENCE</scope>
    <source>
        <tissue evidence="2">Shoot tissue taken approximately 20 cm above the soil surface</tissue>
    </source>
</reference>
<dbReference type="EMBL" id="GBRH01276962">
    <property type="protein sequence ID" value="JAD20933.1"/>
    <property type="molecule type" value="Transcribed_RNA"/>
</dbReference>
<evidence type="ECO:0000313" key="2">
    <source>
        <dbReference type="EMBL" id="JAD20933.1"/>
    </source>
</evidence>
<feature type="compositionally biased region" description="Basic and acidic residues" evidence="1">
    <location>
        <begin position="13"/>
        <end position="25"/>
    </location>
</feature>
<reference evidence="2" key="1">
    <citation type="submission" date="2014-09" db="EMBL/GenBank/DDBJ databases">
        <authorList>
            <person name="Magalhaes I.L.F."/>
            <person name="Oliveira U."/>
            <person name="Santos F.R."/>
            <person name="Vidigal T.H.D.A."/>
            <person name="Brescovit A.D."/>
            <person name="Santos A.J."/>
        </authorList>
    </citation>
    <scope>NUCLEOTIDE SEQUENCE</scope>
    <source>
        <tissue evidence="2">Shoot tissue taken approximately 20 cm above the soil surface</tissue>
    </source>
</reference>
<sequence length="72" mass="7811">MAAQAGSGAPVRTVERGRGKEKEGEGMTGRPHNDSVNGICTHSILVPPTKQKIELFYPSNQTQAWNHPISKI</sequence>